<sequence length="531" mass="58819">MNGDVMNVKACVSTSKEQPDADPQQFQVIIQIFYVPGTSRANNLSTTKTSWHQQCRNDLSALKFPLPPTSSLVCSVSQSIVQMAWNVRATDHIVKLFGRAFNPAADTSRETQDKLDSLDIGMRELICSHQVSMLKRWTSPSGEESLTTAGVLRSSKAPTNIYAAVLPQPPPRTGESSKMFTRSGKVSLAHQPPVSSASLSKILSPAQPPSIVDWIKKTADSTRPSNTANAPLHITDTPASSTKRKRTSPFHPDSHPASSLSPTYKRSKAHDEHSSQTSDSLHQRITDLKAQLVQEKQARTTAETHLYRMQQECANSGLNASQIDLLRSLAFAERDVETYKAKSEGLEQELRSMKALIEAEKNHLIQQSEREHKKANDLLSEIDDLRGKNISLEWELKKAGQKRSQGDEVEALRMQIERQQRQIDKYVSLLQSVSPRDGESTQAVEAQGKNPKSEAAGYIQGKVSPLDIHADLEHVLAELAKERAQRVELEGIVEDMRRECRAPFIVPALVDAFAEISRITSKAKVLADPEA</sequence>
<keyword evidence="1" id="KW-0175">Coiled coil</keyword>
<dbReference type="OrthoDB" id="3070390at2759"/>
<feature type="region of interest" description="Disordered" evidence="2">
    <location>
        <begin position="221"/>
        <end position="282"/>
    </location>
</feature>
<protein>
    <submittedName>
        <fullName evidence="3">Uncharacterized protein</fullName>
    </submittedName>
</protein>
<evidence type="ECO:0000313" key="4">
    <source>
        <dbReference type="Proteomes" id="UP000053593"/>
    </source>
</evidence>
<evidence type="ECO:0000256" key="1">
    <source>
        <dbReference type="SAM" id="Coils"/>
    </source>
</evidence>
<feature type="region of interest" description="Disordered" evidence="2">
    <location>
        <begin position="166"/>
        <end position="192"/>
    </location>
</feature>
<evidence type="ECO:0000256" key="2">
    <source>
        <dbReference type="SAM" id="MobiDB-lite"/>
    </source>
</evidence>
<name>A0A0D0BP51_9AGAR</name>
<keyword evidence="4" id="KW-1185">Reference proteome</keyword>
<dbReference type="HOGENOM" id="CLU_512932_0_0_1"/>
<dbReference type="Proteomes" id="UP000053593">
    <property type="component" value="Unassembled WGS sequence"/>
</dbReference>
<evidence type="ECO:0000313" key="3">
    <source>
        <dbReference type="EMBL" id="KIK51349.1"/>
    </source>
</evidence>
<dbReference type="AlphaFoldDB" id="A0A0D0BP51"/>
<proteinExistence type="predicted"/>
<reference evidence="3 4" key="1">
    <citation type="submission" date="2014-04" db="EMBL/GenBank/DDBJ databases">
        <title>Evolutionary Origins and Diversification of the Mycorrhizal Mutualists.</title>
        <authorList>
            <consortium name="DOE Joint Genome Institute"/>
            <consortium name="Mycorrhizal Genomics Consortium"/>
            <person name="Kohler A."/>
            <person name="Kuo A."/>
            <person name="Nagy L.G."/>
            <person name="Floudas D."/>
            <person name="Copeland A."/>
            <person name="Barry K.W."/>
            <person name="Cichocki N."/>
            <person name="Veneault-Fourrey C."/>
            <person name="LaButti K."/>
            <person name="Lindquist E.A."/>
            <person name="Lipzen A."/>
            <person name="Lundell T."/>
            <person name="Morin E."/>
            <person name="Murat C."/>
            <person name="Riley R."/>
            <person name="Ohm R."/>
            <person name="Sun H."/>
            <person name="Tunlid A."/>
            <person name="Henrissat B."/>
            <person name="Grigoriev I.V."/>
            <person name="Hibbett D.S."/>
            <person name="Martin F."/>
        </authorList>
    </citation>
    <scope>NUCLEOTIDE SEQUENCE [LARGE SCALE GENOMIC DNA]</scope>
    <source>
        <strain evidence="3 4">FD-317 M1</strain>
    </source>
</reference>
<accession>A0A0D0BP51</accession>
<feature type="coiled-coil region" evidence="1">
    <location>
        <begin position="329"/>
        <end position="429"/>
    </location>
</feature>
<organism evidence="3 4">
    <name type="scientific">Collybiopsis luxurians FD-317 M1</name>
    <dbReference type="NCBI Taxonomy" id="944289"/>
    <lineage>
        <taxon>Eukaryota</taxon>
        <taxon>Fungi</taxon>
        <taxon>Dikarya</taxon>
        <taxon>Basidiomycota</taxon>
        <taxon>Agaricomycotina</taxon>
        <taxon>Agaricomycetes</taxon>
        <taxon>Agaricomycetidae</taxon>
        <taxon>Agaricales</taxon>
        <taxon>Marasmiineae</taxon>
        <taxon>Omphalotaceae</taxon>
        <taxon>Collybiopsis</taxon>
        <taxon>Collybiopsis luxurians</taxon>
    </lineage>
</organism>
<gene>
    <name evidence="3" type="ORF">GYMLUDRAFT_64875</name>
</gene>
<dbReference type="EMBL" id="KN834865">
    <property type="protein sequence ID" value="KIK51349.1"/>
    <property type="molecule type" value="Genomic_DNA"/>
</dbReference>